<keyword evidence="4" id="KW-0472">Membrane</keyword>
<comment type="caution">
    <text evidence="6">The sequence shown here is derived from an EMBL/GenBank/DDBJ whole genome shotgun (WGS) entry which is preliminary data.</text>
</comment>
<dbReference type="PANTHER" id="PTHR14226">
    <property type="entry name" value="NEUROPATHY TARGET ESTERASE/SWISS CHEESE D.MELANOGASTER"/>
    <property type="match status" value="1"/>
</dbReference>
<keyword evidence="4" id="KW-0812">Transmembrane</keyword>
<keyword evidence="4" id="KW-1133">Transmembrane helix</keyword>
<evidence type="ECO:0000256" key="4">
    <source>
        <dbReference type="SAM" id="Phobius"/>
    </source>
</evidence>
<keyword evidence="3" id="KW-0443">Lipid metabolism</keyword>
<evidence type="ECO:0000259" key="5">
    <source>
        <dbReference type="PROSITE" id="PS51635"/>
    </source>
</evidence>
<evidence type="ECO:0000313" key="6">
    <source>
        <dbReference type="EMBL" id="MPM81170.1"/>
    </source>
</evidence>
<dbReference type="CDD" id="cd07205">
    <property type="entry name" value="Pat_PNPLA6_PNPLA7_NTE1_like"/>
    <property type="match status" value="1"/>
</dbReference>
<feature type="domain" description="PNPLA" evidence="5">
    <location>
        <begin position="12"/>
        <end position="172"/>
    </location>
</feature>
<keyword evidence="1" id="KW-0378">Hydrolase</keyword>
<dbReference type="PANTHER" id="PTHR14226:SF29">
    <property type="entry name" value="NEUROPATHY TARGET ESTERASE SWS"/>
    <property type="match status" value="1"/>
</dbReference>
<evidence type="ECO:0000256" key="2">
    <source>
        <dbReference type="ARBA" id="ARBA00022963"/>
    </source>
</evidence>
<keyword evidence="2" id="KW-0442">Lipid degradation</keyword>
<dbReference type="AlphaFoldDB" id="A0A645CVI6"/>
<evidence type="ECO:0000256" key="3">
    <source>
        <dbReference type="ARBA" id="ARBA00023098"/>
    </source>
</evidence>
<protein>
    <recommendedName>
        <fullName evidence="5">PNPLA domain-containing protein</fullName>
    </recommendedName>
</protein>
<dbReference type="InterPro" id="IPR050301">
    <property type="entry name" value="NTE"/>
</dbReference>
<dbReference type="Pfam" id="PF01734">
    <property type="entry name" value="Patatin"/>
    <property type="match status" value="1"/>
</dbReference>
<sequence length="264" mass="28841">MKIFRRKKKIGLALGGGAVLGAAHIGVLKAFDEYNIPVSYIAGTSIGAVISAFFAFDKGWQEIEKIAKGLNWLDISAISPSQFGLGLLSNKKLGKFIVDNLGDVTFDEAHIPLAMIATDITNGEKVVLKKGNVATAVMASTCIPGIFAPVEIDNRLLVDGELVENVPVTPLKEMGANFIIGVDLFAKFKQKRPENIIEVLLKSFHISLQTATKLQTEEANILIRPDLSPFNTFSVEQTDALIEIGYKETKKIFTEKNIFSRAFL</sequence>
<dbReference type="InterPro" id="IPR002641">
    <property type="entry name" value="PNPLA_dom"/>
</dbReference>
<proteinExistence type="predicted"/>
<dbReference type="SUPFAM" id="SSF52151">
    <property type="entry name" value="FabD/lysophospholipase-like"/>
    <property type="match status" value="1"/>
</dbReference>
<dbReference type="InterPro" id="IPR016035">
    <property type="entry name" value="Acyl_Trfase/lysoPLipase"/>
</dbReference>
<dbReference type="EMBL" id="VSSQ01030593">
    <property type="protein sequence ID" value="MPM81170.1"/>
    <property type="molecule type" value="Genomic_DNA"/>
</dbReference>
<name>A0A645CVI6_9ZZZZ</name>
<accession>A0A645CVI6</accession>
<gene>
    <name evidence="6" type="ORF">SDC9_128222</name>
</gene>
<evidence type="ECO:0000256" key="1">
    <source>
        <dbReference type="ARBA" id="ARBA00022801"/>
    </source>
</evidence>
<feature type="transmembrane region" description="Helical" evidence="4">
    <location>
        <begin position="12"/>
        <end position="31"/>
    </location>
</feature>
<organism evidence="6">
    <name type="scientific">bioreactor metagenome</name>
    <dbReference type="NCBI Taxonomy" id="1076179"/>
    <lineage>
        <taxon>unclassified sequences</taxon>
        <taxon>metagenomes</taxon>
        <taxon>ecological metagenomes</taxon>
    </lineage>
</organism>
<dbReference type="PROSITE" id="PS51635">
    <property type="entry name" value="PNPLA"/>
    <property type="match status" value="1"/>
</dbReference>
<reference evidence="6" key="1">
    <citation type="submission" date="2019-08" db="EMBL/GenBank/DDBJ databases">
        <authorList>
            <person name="Kucharzyk K."/>
            <person name="Murdoch R.W."/>
            <person name="Higgins S."/>
            <person name="Loffler F."/>
        </authorList>
    </citation>
    <scope>NUCLEOTIDE SEQUENCE</scope>
</reference>
<dbReference type="Gene3D" id="3.40.1090.10">
    <property type="entry name" value="Cytosolic phospholipase A2 catalytic domain"/>
    <property type="match status" value="2"/>
</dbReference>
<dbReference type="GO" id="GO:0016042">
    <property type="term" value="P:lipid catabolic process"/>
    <property type="evidence" value="ECO:0007669"/>
    <property type="project" value="UniProtKB-KW"/>
</dbReference>
<dbReference type="GO" id="GO:0016787">
    <property type="term" value="F:hydrolase activity"/>
    <property type="evidence" value="ECO:0007669"/>
    <property type="project" value="UniProtKB-KW"/>
</dbReference>
<feature type="transmembrane region" description="Helical" evidence="4">
    <location>
        <begin position="37"/>
        <end position="56"/>
    </location>
</feature>